<keyword evidence="3" id="KW-1185">Reference proteome</keyword>
<dbReference type="GO" id="GO:0035264">
    <property type="term" value="P:multicellular organism growth"/>
    <property type="evidence" value="ECO:0007669"/>
    <property type="project" value="EnsemblMetazoa"/>
</dbReference>
<reference evidence="2 3" key="1">
    <citation type="journal article" date="2003" name="PLoS Biol.">
        <title>The genome sequence of Caenorhabditis briggsae: a platform for comparative genomics.</title>
        <authorList>
            <person name="Stein L.D."/>
            <person name="Bao Z."/>
            <person name="Blasiar D."/>
            <person name="Blumenthal T."/>
            <person name="Brent M.R."/>
            <person name="Chen N."/>
            <person name="Chinwalla A."/>
            <person name="Clarke L."/>
            <person name="Clee C."/>
            <person name="Coghlan A."/>
            <person name="Coulson A."/>
            <person name="D'Eustachio P."/>
            <person name="Fitch D.H."/>
            <person name="Fulton L.A."/>
            <person name="Fulton R.E."/>
            <person name="Griffiths-Jones S."/>
            <person name="Harris T.W."/>
            <person name="Hillier L.W."/>
            <person name="Kamath R."/>
            <person name="Kuwabara P.E."/>
            <person name="Mardis E.R."/>
            <person name="Marra M.A."/>
            <person name="Miner T.L."/>
            <person name="Minx P."/>
            <person name="Mullikin J.C."/>
            <person name="Plumb R.W."/>
            <person name="Rogers J."/>
            <person name="Schein J.E."/>
            <person name="Sohrmann M."/>
            <person name="Spieth J."/>
            <person name="Stajich J.E."/>
            <person name="Wei C."/>
            <person name="Willey D."/>
            <person name="Wilson R.K."/>
            <person name="Durbin R."/>
            <person name="Waterston R.H."/>
        </authorList>
    </citation>
    <scope>NUCLEOTIDE SEQUENCE [LARGE SCALE GENOMIC DNA]</scope>
    <source>
        <strain evidence="2 3">AF16</strain>
    </source>
</reference>
<evidence type="ECO:0000256" key="1">
    <source>
        <dbReference type="SAM" id="MobiDB-lite"/>
    </source>
</evidence>
<sequence length="1018" mass="117016">MKFLCCMCNRMSEKSCMVVLPKSEEMLDQWIKQYSLKLKYSSKGGDQFVCKLHLDEYKMPGLVCSEQINLSNFIQKFQISSDLYFENPSTSTEYLQDVKQEDIVEEDAYGQGYSLVEPKEEAVDYADVAFEYEDNSYANYEDENNYQQRDSYQIECAPSTSKPNQNSYPRFRNLFPPPLKPSVDFEDLPLYYPELSDCEVMSFCVKTSSNLSGETAFECGMCPEQYFNSTDTRPVRMHFQFKHSVLIRNYLQTGEADSAPKKYAAIPEKTKMQADRELCTFLIRNGLPLKTVQDRNLEMLCFNANSSYSLPSVDILCKYMEEFASLKTVSILPLTLHILPLTLFYFQNSKIQPDNGPVTVTFDTTSFNNRNFLAFSVHYLQKSRRKTSIFLREFEVTHPVISSIMSTIKSTIEESIVSGRRLPITTIVTGKAEFEEPLEATSSFKQVMVCFSENLNKFAESLIRHPDFAAPLQRLRHFINQFPVNRHIWSRFKSFIIRKRTYGEYPEIDSGHWITTVDFVTKCLHMHRLFSDFVSQNSVPVKYITGHDNIDIVYLHNLLNHCKSVLKTLLNSNTTIADVIPAIMELQSQLNISTSNQSVIDSVNMLFNRLLLPFVQHSDPHRFALFLHPRRHWDPFLPAFEWEEIRRELSHALSLRDSMSAKSFNERLKMNYQHGSAVDKELVAFSTYINNVSGIETDIMDFWARQSTRFPRLQKLAKELFQIPVFSIDASFYLGEYGLITHSFQEMESSKQKTLLQASSHLVDFRAKGDIMCKPICVKRKRENNSAEDMWYTAIDPKGLLAGQEPAEPKSRMPVSAAALKSNKIFLAMNTPPIPPTRPKMYVPPQRPSFKEEMTRMGRPVMHQKYQTPSTSSPYARPMIKRRPLPPPVKMRQPIPEWMEPKMEPGHITRGPAMEPESSLTEPKMEAEPSLMEEVVKQEEESVSTPPAKKYYAVRTMPGSGQKVVRIVNGKMLQVVRPRVPPPSSYIANVVPSAASKKVYFVRTKTGATHQIHKPPIL</sequence>
<dbReference type="PANTHER" id="PTHR22716">
    <property type="entry name" value="ETS CLASS TRANSCRIPTION FACTOR-RELATED-RELATED"/>
    <property type="match status" value="1"/>
</dbReference>
<dbReference type="InterPro" id="IPR012337">
    <property type="entry name" value="RNaseH-like_sf"/>
</dbReference>
<dbReference type="AlphaFoldDB" id="A8XUH3"/>
<protein>
    <submittedName>
        <fullName evidence="2">Protein CBR-GON-14</fullName>
    </submittedName>
</protein>
<gene>
    <name evidence="4" type="primary">gon-14</name>
    <name evidence="2" type="synonym">Cbr-gon-14</name>
    <name evidence="4" type="ORF">CBG18977</name>
    <name evidence="2" type="ORF">CBG_18977</name>
</gene>
<dbReference type="GO" id="GO:0040027">
    <property type="term" value="P:negative regulation of vulval development"/>
    <property type="evidence" value="ECO:0007669"/>
    <property type="project" value="InterPro"/>
</dbReference>
<reference evidence="2 3" key="2">
    <citation type="journal article" date="2011" name="PLoS Genet.">
        <title>Caenorhabditis briggsae recombinant inbred line genotypes reveal inter-strain incompatibility and the evolution of recombination.</title>
        <authorList>
            <person name="Ross J.A."/>
            <person name="Koboldt D.C."/>
            <person name="Staisch J.E."/>
            <person name="Chamberlin H.M."/>
            <person name="Gupta B.P."/>
            <person name="Miller R.D."/>
            <person name="Baird S.E."/>
            <person name="Haag E.S."/>
        </authorList>
    </citation>
    <scope>NUCLEOTIDE SEQUENCE [LARGE SCALE GENOMIC DNA]</scope>
    <source>
        <strain evidence="2 3">AF16</strain>
    </source>
</reference>
<dbReference type="Proteomes" id="UP000008549">
    <property type="component" value="Unassembled WGS sequence"/>
</dbReference>
<dbReference type="FunCoup" id="A8XUH3">
    <property type="interactions" value="1910"/>
</dbReference>
<dbReference type="PANTHER" id="PTHR22716:SF3">
    <property type="entry name" value="HAT C-TERMINAL DIMERISATION DOMAIN-CONTAINING PROTEIN"/>
    <property type="match status" value="1"/>
</dbReference>
<dbReference type="STRING" id="6238.A8XUH3"/>
<organism evidence="2 3">
    <name type="scientific">Caenorhabditis briggsae</name>
    <dbReference type="NCBI Taxonomy" id="6238"/>
    <lineage>
        <taxon>Eukaryota</taxon>
        <taxon>Metazoa</taxon>
        <taxon>Ecdysozoa</taxon>
        <taxon>Nematoda</taxon>
        <taxon>Chromadorea</taxon>
        <taxon>Rhabditida</taxon>
        <taxon>Rhabditina</taxon>
        <taxon>Rhabditomorpha</taxon>
        <taxon>Rhabditoidea</taxon>
        <taxon>Rhabditidae</taxon>
        <taxon>Peloderinae</taxon>
        <taxon>Caenorhabditis</taxon>
    </lineage>
</organism>
<dbReference type="GO" id="GO:0043051">
    <property type="term" value="P:regulation of nematode pharyngeal pumping"/>
    <property type="evidence" value="ECO:0007669"/>
    <property type="project" value="EnsemblMetazoa"/>
</dbReference>
<proteinExistence type="predicted"/>
<dbReference type="GO" id="GO:0005634">
    <property type="term" value="C:nucleus"/>
    <property type="evidence" value="ECO:0007669"/>
    <property type="project" value="EnsemblMetazoa"/>
</dbReference>
<dbReference type="HOGENOM" id="CLU_326324_0_0_1"/>
<evidence type="ECO:0000313" key="3">
    <source>
        <dbReference type="Proteomes" id="UP000008549"/>
    </source>
</evidence>
<dbReference type="InterPro" id="IPR040129">
    <property type="entry name" value="Lin-15B-like"/>
</dbReference>
<name>A8XUH3_CAEBR</name>
<accession>A8XUH3</accession>
<evidence type="ECO:0000313" key="2">
    <source>
        <dbReference type="EMBL" id="CAP36298.2"/>
    </source>
</evidence>
<feature type="compositionally biased region" description="Polar residues" evidence="1">
    <location>
        <begin position="865"/>
        <end position="874"/>
    </location>
</feature>
<dbReference type="GO" id="GO:0035262">
    <property type="term" value="P:gonad morphogenesis"/>
    <property type="evidence" value="ECO:0007669"/>
    <property type="project" value="EnsemblMetazoa"/>
</dbReference>
<dbReference type="InParanoid" id="A8XUH3"/>
<dbReference type="EMBL" id="HE601047">
    <property type="protein sequence ID" value="CAP36298.2"/>
    <property type="molecule type" value="Genomic_DNA"/>
</dbReference>
<dbReference type="WormBase" id="CBG18977a">
    <property type="protein sequence ID" value="CBP38965"/>
    <property type="gene ID" value="WBGene00038269"/>
    <property type="gene designation" value="Cbr-gon-14"/>
</dbReference>
<dbReference type="GO" id="GO:0030421">
    <property type="term" value="P:defecation"/>
    <property type="evidence" value="ECO:0007669"/>
    <property type="project" value="EnsemblMetazoa"/>
</dbReference>
<evidence type="ECO:0000313" key="4">
    <source>
        <dbReference type="WormBase" id="CBG18977a"/>
    </source>
</evidence>
<dbReference type="GO" id="GO:0005102">
    <property type="term" value="F:signaling receptor binding"/>
    <property type="evidence" value="ECO:0000318"/>
    <property type="project" value="GO_Central"/>
</dbReference>
<feature type="region of interest" description="Disordered" evidence="1">
    <location>
        <begin position="864"/>
        <end position="893"/>
    </location>
</feature>
<dbReference type="OMA" id="TKCLHMH"/>
<dbReference type="GO" id="GO:0006936">
    <property type="term" value="P:muscle contraction"/>
    <property type="evidence" value="ECO:0007669"/>
    <property type="project" value="EnsemblMetazoa"/>
</dbReference>
<dbReference type="eggNOG" id="KOG1121">
    <property type="taxonomic scope" value="Eukaryota"/>
</dbReference>
<dbReference type="SUPFAM" id="SSF53098">
    <property type="entry name" value="Ribonuclease H-like"/>
    <property type="match status" value="1"/>
</dbReference>